<protein>
    <submittedName>
        <fullName evidence="2">Uncharacterized protein</fullName>
    </submittedName>
</protein>
<dbReference type="Proteomes" id="UP001597214">
    <property type="component" value="Unassembled WGS sequence"/>
</dbReference>
<gene>
    <name evidence="2" type="ORF">ACFSCX_21045</name>
</gene>
<feature type="transmembrane region" description="Helical" evidence="1">
    <location>
        <begin position="63"/>
        <end position="85"/>
    </location>
</feature>
<dbReference type="EMBL" id="JBHUEM010000052">
    <property type="protein sequence ID" value="MFD1739004.1"/>
    <property type="molecule type" value="Genomic_DNA"/>
</dbReference>
<reference evidence="3" key="1">
    <citation type="journal article" date="2019" name="Int. J. Syst. Evol. Microbiol.">
        <title>The Global Catalogue of Microorganisms (GCM) 10K type strain sequencing project: providing services to taxonomists for standard genome sequencing and annotation.</title>
        <authorList>
            <consortium name="The Broad Institute Genomics Platform"/>
            <consortium name="The Broad Institute Genome Sequencing Center for Infectious Disease"/>
            <person name="Wu L."/>
            <person name="Ma J."/>
        </authorList>
    </citation>
    <scope>NUCLEOTIDE SEQUENCE [LARGE SCALE GENOMIC DNA]</scope>
    <source>
        <strain evidence="3">CCUG 49339</strain>
    </source>
</reference>
<proteinExistence type="predicted"/>
<comment type="caution">
    <text evidence="2">The sequence shown here is derived from an EMBL/GenBank/DDBJ whole genome shotgun (WGS) entry which is preliminary data.</text>
</comment>
<accession>A0ABW4LV36</accession>
<evidence type="ECO:0000256" key="1">
    <source>
        <dbReference type="SAM" id="Phobius"/>
    </source>
</evidence>
<dbReference type="RefSeq" id="WP_377930230.1">
    <property type="nucleotide sequence ID" value="NZ_JBHUEM010000052.1"/>
</dbReference>
<keyword evidence="3" id="KW-1185">Reference proteome</keyword>
<evidence type="ECO:0000313" key="2">
    <source>
        <dbReference type="EMBL" id="MFD1739004.1"/>
    </source>
</evidence>
<organism evidence="2 3">
    <name type="scientific">Bacillus salitolerans</name>
    <dbReference type="NCBI Taxonomy" id="1437434"/>
    <lineage>
        <taxon>Bacteria</taxon>
        <taxon>Bacillati</taxon>
        <taxon>Bacillota</taxon>
        <taxon>Bacilli</taxon>
        <taxon>Bacillales</taxon>
        <taxon>Bacillaceae</taxon>
        <taxon>Bacillus</taxon>
    </lineage>
</organism>
<sequence length="90" mass="10637">MYIKPAYIYIILLIISSTLYLKNVLWKEEKSYLKFRKYAFVVFGYGFALGLTVDQYIIEGILIPYFVLLMIVTIFIATISEKIYIKFSQK</sequence>
<name>A0ABW4LV36_9BACI</name>
<keyword evidence="1" id="KW-0812">Transmembrane</keyword>
<feature type="transmembrane region" description="Helical" evidence="1">
    <location>
        <begin position="6"/>
        <end position="26"/>
    </location>
</feature>
<evidence type="ECO:0000313" key="3">
    <source>
        <dbReference type="Proteomes" id="UP001597214"/>
    </source>
</evidence>
<keyword evidence="1" id="KW-0472">Membrane</keyword>
<feature type="transmembrane region" description="Helical" evidence="1">
    <location>
        <begin position="38"/>
        <end position="57"/>
    </location>
</feature>
<keyword evidence="1" id="KW-1133">Transmembrane helix</keyword>